<dbReference type="GO" id="GO:0033254">
    <property type="term" value="C:vacuolar transporter chaperone complex"/>
    <property type="evidence" value="ECO:0007669"/>
    <property type="project" value="TreeGrafter"/>
</dbReference>
<name>A0A8J2IJ68_9PLEO</name>
<keyword evidence="2" id="KW-0926">Vacuole</keyword>
<evidence type="ECO:0000256" key="2">
    <source>
        <dbReference type="ARBA" id="ARBA00022554"/>
    </source>
</evidence>
<dbReference type="PANTHER" id="PTHR46140">
    <property type="entry name" value="VACUOLAR TRANSPORTER CHAPERONE 1-RELATED"/>
    <property type="match status" value="1"/>
</dbReference>
<accession>A0A8J2IJ68</accession>
<dbReference type="EMBL" id="CAJRGZ010000027">
    <property type="protein sequence ID" value="CAG5182139.1"/>
    <property type="molecule type" value="Genomic_DNA"/>
</dbReference>
<feature type="region of interest" description="Disordered" evidence="6">
    <location>
        <begin position="191"/>
        <end position="225"/>
    </location>
</feature>
<keyword evidence="10" id="KW-1185">Reference proteome</keyword>
<sequence>MSHIPVPAGLQEDSLEHTIEILAKQFNDDAFQRYILLDELQGSGKTDIGEELNKEVFAFIVPDFLKGGARMMTVPGSGVASVWQLEEVTETYTPEPHNPPAVTELNSLAHHARKRALPPQATHMLHLVLLANDRSHPSAIMPAKVSDLIRPVLEMAKEKGWPVVLESTSPRSRDVYAHLGFETLEEITVGRGKADGDGRGKDGGEGVNRPTHSLPGDATRQSLTIEPPSTVLTAQFVGMKYGDTLRQRSIPEWGHYNIDYDYLKDLIKHQTTPGTNKAVSIPGQGESTERAFGDTFFHVLSQQHDRINLFVRSKSGEIERRLEHISRTLDQLRTRRDPASGRLPARTVERYAKIDADVARTGEEIRSLSRFQVTQRTGFIKILKKYKRWTKDRELSYVFKQEISGRPDSLFQLDLGYLLDQYIDVLDALRSAFDADGTSTSNAENANGQSSAARISRILEKGDDLDFDLALNTVPLGSKGNKATYWIHPDHIVEAQVLLLQHMRLYISNARQRGSVRGTPIRRHSSTTNLDPYFGNEDTTGLVVLDHAEAFAFKQNASTIGSTEELQGSISIKAAGQIRCCATGEAAVVICTEADSQGQSPAAIKTTKMDRKRLPAFLDTSVKEDTMKHSGSSDGSAKDDASAVRQWLVEHQSMKPIAGAVSKRTRFTGLHNNSTGGTWATLDKDVCLKGSLYKDLADDDWTSAARGESTKKFPHAILEIRREGNQAMALIQTLDRSHLVERVRGFSLEAHAVWTCCKPSAMSAPFWISLLEKDIRKLPEPVKKRSRRARGSMTGSQVQLSPPATSTSNTSYDGQSSPLASRYEESSATSVHEFVDPPPLQAFRKKSRRPFSDYPPPMNRDEPEPEVQQRYWNEYDHPEDEETGYYIYVDPDAPIKYPGQDFVEALTKKTKKLFGMTDKADQASLSTAEDSDDDDDTVDSSPIIRAANYGTIDSHSQSASRTGYFSTLFRSLRDPRHDADLLHERRTLLSQVETHQHKIEMTKLRFYSTALGAAVVIDLILGLMTMTSRKKERGVVDAAVLLGTICTLMLCVVAVISMRTRQDRVGLVHQGAVLSISAAIVALDVLLLLWVLRI</sequence>
<dbReference type="OrthoDB" id="5588846at2759"/>
<dbReference type="GO" id="GO:0042144">
    <property type="term" value="P:vacuole fusion, non-autophagic"/>
    <property type="evidence" value="ECO:0007669"/>
    <property type="project" value="TreeGrafter"/>
</dbReference>
<evidence type="ECO:0000256" key="4">
    <source>
        <dbReference type="ARBA" id="ARBA00022989"/>
    </source>
</evidence>
<dbReference type="InterPro" id="IPR004331">
    <property type="entry name" value="SPX_dom"/>
</dbReference>
<feature type="region of interest" description="Disordered" evidence="6">
    <location>
        <begin position="781"/>
        <end position="866"/>
    </location>
</feature>
<keyword evidence="3 7" id="KW-0812">Transmembrane</keyword>
<dbReference type="PROSITE" id="PS51382">
    <property type="entry name" value="SPX"/>
    <property type="match status" value="1"/>
</dbReference>
<feature type="region of interest" description="Disordered" evidence="6">
    <location>
        <begin position="921"/>
        <end position="940"/>
    </location>
</feature>
<dbReference type="GO" id="GO:0000329">
    <property type="term" value="C:fungal-type vacuole membrane"/>
    <property type="evidence" value="ECO:0007669"/>
    <property type="project" value="TreeGrafter"/>
</dbReference>
<evidence type="ECO:0000256" key="6">
    <source>
        <dbReference type="SAM" id="MobiDB-lite"/>
    </source>
</evidence>
<dbReference type="PANTHER" id="PTHR46140:SF1">
    <property type="entry name" value="VACUOLAR TRANSPORTER CHAPERONE COMPLEX SUBUNIT 4-RELATED"/>
    <property type="match status" value="1"/>
</dbReference>
<dbReference type="RefSeq" id="XP_043173582.1">
    <property type="nucleotide sequence ID" value="XM_043317647.1"/>
</dbReference>
<dbReference type="Gene3D" id="3.20.100.30">
    <property type="entry name" value="VTC, catalytic tunnel domain"/>
    <property type="match status" value="1"/>
</dbReference>
<evidence type="ECO:0000259" key="8">
    <source>
        <dbReference type="PROSITE" id="PS51382"/>
    </source>
</evidence>
<dbReference type="GO" id="GO:0007034">
    <property type="term" value="P:vacuolar transport"/>
    <property type="evidence" value="ECO:0007669"/>
    <property type="project" value="TreeGrafter"/>
</dbReference>
<evidence type="ECO:0000256" key="7">
    <source>
        <dbReference type="SAM" id="Phobius"/>
    </source>
</evidence>
<feature type="transmembrane region" description="Helical" evidence="7">
    <location>
        <begin position="1006"/>
        <end position="1026"/>
    </location>
</feature>
<evidence type="ECO:0000256" key="3">
    <source>
        <dbReference type="ARBA" id="ARBA00022692"/>
    </source>
</evidence>
<evidence type="ECO:0000313" key="9">
    <source>
        <dbReference type="EMBL" id="CAG5182139.1"/>
    </source>
</evidence>
<feature type="compositionally biased region" description="Basic and acidic residues" evidence="6">
    <location>
        <begin position="192"/>
        <end position="204"/>
    </location>
</feature>
<dbReference type="GO" id="GO:0016237">
    <property type="term" value="P:microautophagy"/>
    <property type="evidence" value="ECO:0007669"/>
    <property type="project" value="TreeGrafter"/>
</dbReference>
<dbReference type="AlphaFoldDB" id="A0A8J2IJ68"/>
<reference evidence="9" key="1">
    <citation type="submission" date="2021-05" db="EMBL/GenBank/DDBJ databases">
        <authorList>
            <person name="Stam R."/>
        </authorList>
    </citation>
    <scope>NUCLEOTIDE SEQUENCE</scope>
    <source>
        <strain evidence="9">CS162</strain>
    </source>
</reference>
<dbReference type="Gene3D" id="3.40.630.30">
    <property type="match status" value="1"/>
</dbReference>
<gene>
    <name evidence="9" type="ORF">ALTATR162_LOCUS10011</name>
</gene>
<feature type="transmembrane region" description="Helical" evidence="7">
    <location>
        <begin position="1070"/>
        <end position="1092"/>
    </location>
</feature>
<feature type="compositionally biased region" description="Acidic residues" evidence="6">
    <location>
        <begin position="929"/>
        <end position="938"/>
    </location>
</feature>
<evidence type="ECO:0000256" key="1">
    <source>
        <dbReference type="ARBA" id="ARBA00004128"/>
    </source>
</evidence>
<dbReference type="Pfam" id="PF09359">
    <property type="entry name" value="VTC"/>
    <property type="match status" value="1"/>
</dbReference>
<feature type="compositionally biased region" description="Polar residues" evidence="6">
    <location>
        <begin position="793"/>
        <end position="819"/>
    </location>
</feature>
<dbReference type="GO" id="GO:0006799">
    <property type="term" value="P:polyphosphate biosynthetic process"/>
    <property type="evidence" value="ECO:0007669"/>
    <property type="project" value="UniProtKB-ARBA"/>
</dbReference>
<feature type="domain" description="SPX" evidence="8">
    <location>
        <begin position="239"/>
        <end position="400"/>
    </location>
</feature>
<dbReference type="GeneID" id="67010126"/>
<dbReference type="InterPro" id="IPR051572">
    <property type="entry name" value="VTC_Complex_Subunit"/>
</dbReference>
<keyword evidence="4 7" id="KW-1133">Transmembrane helix</keyword>
<dbReference type="InterPro" id="IPR018966">
    <property type="entry name" value="VTC_domain"/>
</dbReference>
<evidence type="ECO:0000256" key="5">
    <source>
        <dbReference type="ARBA" id="ARBA00023136"/>
    </source>
</evidence>
<comment type="subcellular location">
    <subcellularLocation>
        <location evidence="1">Vacuole membrane</location>
        <topology evidence="1">Multi-pass membrane protein</topology>
    </subcellularLocation>
</comment>
<comment type="caution">
    <text evidence="9">The sequence shown here is derived from an EMBL/GenBank/DDBJ whole genome shotgun (WGS) entry which is preliminary data.</text>
</comment>
<keyword evidence="5 7" id="KW-0472">Membrane</keyword>
<organism evidence="9 10">
    <name type="scientific">Alternaria atra</name>
    <dbReference type="NCBI Taxonomy" id="119953"/>
    <lineage>
        <taxon>Eukaryota</taxon>
        <taxon>Fungi</taxon>
        <taxon>Dikarya</taxon>
        <taxon>Ascomycota</taxon>
        <taxon>Pezizomycotina</taxon>
        <taxon>Dothideomycetes</taxon>
        <taxon>Pleosporomycetidae</taxon>
        <taxon>Pleosporales</taxon>
        <taxon>Pleosporineae</taxon>
        <taxon>Pleosporaceae</taxon>
        <taxon>Alternaria</taxon>
        <taxon>Alternaria sect. Ulocladioides</taxon>
    </lineage>
</organism>
<dbReference type="InterPro" id="IPR042267">
    <property type="entry name" value="VTC_sf"/>
</dbReference>
<feature type="transmembrane region" description="Helical" evidence="7">
    <location>
        <begin position="1038"/>
        <end position="1058"/>
    </location>
</feature>
<protein>
    <recommendedName>
        <fullName evidence="8">SPX domain-containing protein</fullName>
    </recommendedName>
</protein>
<evidence type="ECO:0000313" key="10">
    <source>
        <dbReference type="Proteomes" id="UP000676310"/>
    </source>
</evidence>
<dbReference type="Proteomes" id="UP000676310">
    <property type="component" value="Unassembled WGS sequence"/>
</dbReference>
<proteinExistence type="predicted"/>
<dbReference type="CDD" id="cd14474">
    <property type="entry name" value="SPX_YDR089W"/>
    <property type="match status" value="1"/>
</dbReference>